<reference evidence="1 2" key="1">
    <citation type="submission" date="2019-01" db="EMBL/GenBank/DDBJ databases">
        <title>Draft genome sequences of three monokaryotic isolates of the white-rot basidiomycete fungus Dichomitus squalens.</title>
        <authorList>
            <consortium name="DOE Joint Genome Institute"/>
            <person name="Lopez S.C."/>
            <person name="Andreopoulos B."/>
            <person name="Pangilinan J."/>
            <person name="Lipzen A."/>
            <person name="Riley R."/>
            <person name="Ahrendt S."/>
            <person name="Ng V."/>
            <person name="Barry K."/>
            <person name="Daum C."/>
            <person name="Grigoriev I.V."/>
            <person name="Hilden K.S."/>
            <person name="Makela M.R."/>
            <person name="de Vries R.P."/>
        </authorList>
    </citation>
    <scope>NUCLEOTIDE SEQUENCE [LARGE SCALE GENOMIC DNA]</scope>
    <source>
        <strain evidence="1 2">CBS 464.89</strain>
    </source>
</reference>
<evidence type="ECO:0000313" key="1">
    <source>
        <dbReference type="EMBL" id="TBU53582.1"/>
    </source>
</evidence>
<dbReference type="Proteomes" id="UP000292082">
    <property type="component" value="Unassembled WGS sequence"/>
</dbReference>
<organism evidence="1 2">
    <name type="scientific">Dichomitus squalens</name>
    <dbReference type="NCBI Taxonomy" id="114155"/>
    <lineage>
        <taxon>Eukaryota</taxon>
        <taxon>Fungi</taxon>
        <taxon>Dikarya</taxon>
        <taxon>Basidiomycota</taxon>
        <taxon>Agaricomycotina</taxon>
        <taxon>Agaricomycetes</taxon>
        <taxon>Polyporales</taxon>
        <taxon>Polyporaceae</taxon>
        <taxon>Dichomitus</taxon>
    </lineage>
</organism>
<dbReference type="AlphaFoldDB" id="A0A4Q9PI32"/>
<protein>
    <recommendedName>
        <fullName evidence="3">F-box domain-containing protein</fullName>
    </recommendedName>
</protein>
<evidence type="ECO:0000313" key="2">
    <source>
        <dbReference type="Proteomes" id="UP000292082"/>
    </source>
</evidence>
<dbReference type="InterPro" id="IPR032675">
    <property type="entry name" value="LRR_dom_sf"/>
</dbReference>
<evidence type="ECO:0008006" key="3">
    <source>
        <dbReference type="Google" id="ProtNLM"/>
    </source>
</evidence>
<dbReference type="Gene3D" id="3.80.10.10">
    <property type="entry name" value="Ribonuclease Inhibitor"/>
    <property type="match status" value="1"/>
</dbReference>
<proteinExistence type="predicted"/>
<gene>
    <name evidence="1" type="ORF">BD310DRAFT_887525</name>
</gene>
<sequence>MLNVDVLLYIFEACQESGETGSLLAAALVCRRWAAPAQAALCNMIDLTIYIRDSRNIRAERLARTMQTCPHLLSSIRHLDLEVQDPSLLSEHLSWLQKIPPGGLKSLWLRWEYGGWPPTKSESMQCAVIRAPGVRGVRSLSLAGRFYPEVLREVAEFPLLENVTTRITRCAQFSAPVLRTFPRLKWACVRADVYAQTHVQLLFPVASSPQLQTLIIVFNVEDCVHLLPSALRSVAPSLRHLRLIIIDDALDRVGKHSFMDEVIQCLPSLKRLAITPGTYCSALFERLPRSLKYLELLPGSGGFPYRDALVAYITRAAKSKLPLKMVAVPASLKRATVDAVISEACEACGVALRVARIRW</sequence>
<keyword evidence="2" id="KW-1185">Reference proteome</keyword>
<name>A0A4Q9PI32_9APHY</name>
<dbReference type="EMBL" id="ML145210">
    <property type="protein sequence ID" value="TBU53582.1"/>
    <property type="molecule type" value="Genomic_DNA"/>
</dbReference>
<accession>A0A4Q9PI32</accession>